<dbReference type="SUPFAM" id="SSF47413">
    <property type="entry name" value="lambda repressor-like DNA-binding domains"/>
    <property type="match status" value="1"/>
</dbReference>
<dbReference type="SUPFAM" id="SSF51306">
    <property type="entry name" value="LexA/Signal peptidase"/>
    <property type="match status" value="1"/>
</dbReference>
<dbReference type="InterPro" id="IPR039418">
    <property type="entry name" value="LexA-like"/>
</dbReference>
<protein>
    <submittedName>
        <fullName evidence="3">Helix-turn-helix protein</fullName>
    </submittedName>
</protein>
<dbReference type="Proteomes" id="UP000252733">
    <property type="component" value="Unassembled WGS sequence"/>
</dbReference>
<dbReference type="SMART" id="SM00530">
    <property type="entry name" value="HTH_XRE"/>
    <property type="match status" value="1"/>
</dbReference>
<dbReference type="PANTHER" id="PTHR46558:SF11">
    <property type="entry name" value="HTH-TYPE TRANSCRIPTIONAL REGULATOR XRE"/>
    <property type="match status" value="1"/>
</dbReference>
<keyword evidence="1" id="KW-0238">DNA-binding</keyword>
<dbReference type="EMBL" id="QPIZ01000033">
    <property type="protein sequence ID" value="RCW28963.1"/>
    <property type="molecule type" value="Genomic_DNA"/>
</dbReference>
<evidence type="ECO:0000259" key="2">
    <source>
        <dbReference type="PROSITE" id="PS50943"/>
    </source>
</evidence>
<dbReference type="PANTHER" id="PTHR46558">
    <property type="entry name" value="TRACRIPTIONAL REGULATORY PROTEIN-RELATED-RELATED"/>
    <property type="match status" value="1"/>
</dbReference>
<sequence length="272" mass="30417">MYFASNLRLLRKRKGLTQGDLAAALGIKRPTLNNYENKVSGPPLDVLTSLADYFGLSMDTLVRVDLSKLTNFQLKDLEGGNDVYVRGSRLRVLTSTVGPDNEENIELVPEKAKAGYLTGFSDPEYISSLPVFRLPFLDREKKYRTFQISGDSMLPVPSGAWITGEFILDWHTIKDGDACVVLTRDDGISFKIIQNEIKEKGSVKCVSLNPLYEPYDLAVEEIREIWRFVHYISPELPQGKVEVEHLMRSISHIQSDVGELKEHLLKGGGAGG</sequence>
<dbReference type="Gene3D" id="2.10.109.10">
    <property type="entry name" value="Umud Fragment, subunit A"/>
    <property type="match status" value="1"/>
</dbReference>
<dbReference type="GO" id="GO:0003677">
    <property type="term" value="F:DNA binding"/>
    <property type="evidence" value="ECO:0007669"/>
    <property type="project" value="UniProtKB-KW"/>
</dbReference>
<dbReference type="CDD" id="cd06529">
    <property type="entry name" value="S24_LexA-like"/>
    <property type="match status" value="1"/>
</dbReference>
<dbReference type="InterPro" id="IPR001387">
    <property type="entry name" value="Cro/C1-type_HTH"/>
</dbReference>
<dbReference type="PROSITE" id="PS50943">
    <property type="entry name" value="HTH_CROC1"/>
    <property type="match status" value="1"/>
</dbReference>
<reference evidence="3 4" key="1">
    <citation type="submission" date="2018-07" db="EMBL/GenBank/DDBJ databases">
        <title>Freshwater and sediment microbial communities from various areas in North America, analyzing microbe dynamics in response to fracking.</title>
        <authorList>
            <person name="Lamendella R."/>
        </authorList>
    </citation>
    <scope>NUCLEOTIDE SEQUENCE [LARGE SCALE GENOMIC DNA]</scope>
    <source>
        <strain evidence="3 4">160A</strain>
    </source>
</reference>
<feature type="domain" description="HTH cro/C1-type" evidence="2">
    <location>
        <begin position="7"/>
        <end position="61"/>
    </location>
</feature>
<accession>A0A368UJX4</accession>
<dbReference type="RefSeq" id="WP_114437989.1">
    <property type="nucleotide sequence ID" value="NZ_QPIZ01000033.1"/>
</dbReference>
<evidence type="ECO:0000313" key="4">
    <source>
        <dbReference type="Proteomes" id="UP000252733"/>
    </source>
</evidence>
<dbReference type="InterPro" id="IPR010982">
    <property type="entry name" value="Lambda_DNA-bd_dom_sf"/>
</dbReference>
<comment type="caution">
    <text evidence="3">The sequence shown here is derived from an EMBL/GenBank/DDBJ whole genome shotgun (WGS) entry which is preliminary data.</text>
</comment>
<dbReference type="CDD" id="cd00093">
    <property type="entry name" value="HTH_XRE"/>
    <property type="match status" value="1"/>
</dbReference>
<dbReference type="AlphaFoldDB" id="A0A368UJX4"/>
<dbReference type="Pfam" id="PF01381">
    <property type="entry name" value="HTH_3"/>
    <property type="match status" value="1"/>
</dbReference>
<dbReference type="InterPro" id="IPR036286">
    <property type="entry name" value="LexA/Signal_pep-like_sf"/>
</dbReference>
<name>A0A368UJX4_9BACT</name>
<proteinExistence type="predicted"/>
<dbReference type="Gene3D" id="1.10.260.40">
    <property type="entry name" value="lambda repressor-like DNA-binding domains"/>
    <property type="match status" value="1"/>
</dbReference>
<evidence type="ECO:0000256" key="1">
    <source>
        <dbReference type="ARBA" id="ARBA00023125"/>
    </source>
</evidence>
<keyword evidence="4" id="KW-1185">Reference proteome</keyword>
<evidence type="ECO:0000313" key="3">
    <source>
        <dbReference type="EMBL" id="RCW28963.1"/>
    </source>
</evidence>
<organism evidence="3 4">
    <name type="scientific">Marinilabilia salmonicolor</name>
    <dbReference type="NCBI Taxonomy" id="989"/>
    <lineage>
        <taxon>Bacteria</taxon>
        <taxon>Pseudomonadati</taxon>
        <taxon>Bacteroidota</taxon>
        <taxon>Bacteroidia</taxon>
        <taxon>Marinilabiliales</taxon>
        <taxon>Marinilabiliaceae</taxon>
        <taxon>Marinilabilia</taxon>
    </lineage>
</organism>
<dbReference type="Pfam" id="PF00717">
    <property type="entry name" value="Peptidase_S24"/>
    <property type="match status" value="1"/>
</dbReference>
<dbReference type="InterPro" id="IPR015927">
    <property type="entry name" value="Peptidase_S24_S26A/B/C"/>
</dbReference>
<gene>
    <name evidence="3" type="ORF">DFO77_13316</name>
</gene>